<keyword evidence="4" id="KW-0378">Hydrolase</keyword>
<feature type="domain" description="CobE/GbiG C-terminal" evidence="1">
    <location>
        <begin position="229"/>
        <end position="345"/>
    </location>
</feature>
<comment type="caution">
    <text evidence="4">The sequence shown here is derived from an EMBL/GenBank/DDBJ whole genome shotgun (WGS) entry which is preliminary data.</text>
</comment>
<dbReference type="InterPro" id="IPR021744">
    <property type="entry name" value="CbiG_N"/>
</dbReference>
<dbReference type="GO" id="GO:0009236">
    <property type="term" value="P:cobalamin biosynthetic process"/>
    <property type="evidence" value="ECO:0007669"/>
    <property type="project" value="InterPro"/>
</dbReference>
<dbReference type="Pfam" id="PF11760">
    <property type="entry name" value="CbiG_N"/>
    <property type="match status" value="1"/>
</dbReference>
<keyword evidence="5" id="KW-1185">Reference proteome</keyword>
<dbReference type="InterPro" id="IPR052553">
    <property type="entry name" value="CbiG_hydrolase"/>
</dbReference>
<dbReference type="PANTHER" id="PTHR37477">
    <property type="entry name" value="COBALT-PRECORRIN-5A HYDROLASE"/>
    <property type="match status" value="1"/>
</dbReference>
<dbReference type="Pfam" id="PF11761">
    <property type="entry name" value="CbiG_mid"/>
    <property type="match status" value="1"/>
</dbReference>
<reference evidence="4" key="1">
    <citation type="submission" date="2020-12" db="EMBL/GenBank/DDBJ databases">
        <title>Geomonas sp. Red875, isolated from river sediment.</title>
        <authorList>
            <person name="Xu Z."/>
            <person name="Zhang Z."/>
            <person name="Masuda Y."/>
            <person name="Itoh H."/>
            <person name="Senoo K."/>
        </authorList>
    </citation>
    <scope>NUCLEOTIDE SEQUENCE</scope>
    <source>
        <strain evidence="4">Red875</strain>
    </source>
</reference>
<dbReference type="EMBL" id="JAEMHM010000009">
    <property type="protein sequence ID" value="MBJ6725422.1"/>
    <property type="molecule type" value="Genomic_DNA"/>
</dbReference>
<dbReference type="InterPro" id="IPR038029">
    <property type="entry name" value="GbiG_N_sf"/>
</dbReference>
<gene>
    <name evidence="4" type="ORF">JFN93_11940</name>
</gene>
<evidence type="ECO:0000259" key="3">
    <source>
        <dbReference type="Pfam" id="PF11761"/>
    </source>
</evidence>
<dbReference type="InterPro" id="IPR002750">
    <property type="entry name" value="CobE/GbiG_C"/>
</dbReference>
<sequence>MRVAIIAITRNGARLGQVLLEGFPKGELFVTERFATGKAAAFSGGVRELVERLWLEYEGFVFIMATGIVVRTVAPLLRSKDTDPAVVAIDDAGRFAISLLSGHLGGANALARSCAALTGSVPVVTTATDANDLPSFDMLAKEHHWEIDDLGQVKYLNALLLEGEPIAVVDPSGAVQRYFGGRGEVIFHDRVDDALAAGAAGYVFVTDAVVPAERAGERILVLRPRRKFLGIGCNKGTSAAEIEAVVRENLEQLGISLRGVRCVATAAAKRSEPGLVEFAALARLPLVSFESAELNEVEIPSPPSEHALAAIGAKGVAEPAALLASCGGRIILRKVKSGNVTLAVAEALSNKDAQD</sequence>
<evidence type="ECO:0000313" key="4">
    <source>
        <dbReference type="EMBL" id="MBJ6725422.1"/>
    </source>
</evidence>
<dbReference type="SUPFAM" id="SSF159672">
    <property type="entry name" value="CbiG N-terminal domain-like"/>
    <property type="match status" value="1"/>
</dbReference>
<protein>
    <submittedName>
        <fullName evidence="4">Cobalt-precorrin 5A hydrolase</fullName>
    </submittedName>
</protein>
<proteinExistence type="predicted"/>
<dbReference type="Gene3D" id="3.40.50.11220">
    <property type="match status" value="1"/>
</dbReference>
<organism evidence="4 5">
    <name type="scientific">Geomesophilobacter sediminis</name>
    <dbReference type="NCBI Taxonomy" id="2798584"/>
    <lineage>
        <taxon>Bacteria</taxon>
        <taxon>Pseudomonadati</taxon>
        <taxon>Thermodesulfobacteriota</taxon>
        <taxon>Desulfuromonadia</taxon>
        <taxon>Geobacterales</taxon>
        <taxon>Geobacteraceae</taxon>
        <taxon>Geomesophilobacter</taxon>
    </lineage>
</organism>
<evidence type="ECO:0000259" key="1">
    <source>
        <dbReference type="Pfam" id="PF01890"/>
    </source>
</evidence>
<feature type="domain" description="Cobalamin biosynthesis central region" evidence="3">
    <location>
        <begin position="134"/>
        <end position="224"/>
    </location>
</feature>
<dbReference type="Gene3D" id="3.30.420.180">
    <property type="entry name" value="CobE/GbiG C-terminal domain"/>
    <property type="match status" value="1"/>
</dbReference>
<accession>A0A8J7LYT4</accession>
<dbReference type="AlphaFoldDB" id="A0A8J7LYT4"/>
<evidence type="ECO:0000313" key="5">
    <source>
        <dbReference type="Proteomes" id="UP000636888"/>
    </source>
</evidence>
<evidence type="ECO:0000259" key="2">
    <source>
        <dbReference type="Pfam" id="PF11760"/>
    </source>
</evidence>
<dbReference type="Pfam" id="PF01890">
    <property type="entry name" value="CbiG_C"/>
    <property type="match status" value="1"/>
</dbReference>
<dbReference type="PANTHER" id="PTHR37477:SF1">
    <property type="entry name" value="COBALT-PRECORRIN-5A HYDROLASE"/>
    <property type="match status" value="1"/>
</dbReference>
<name>A0A8J7LYT4_9BACT</name>
<dbReference type="SUPFAM" id="SSF159664">
    <property type="entry name" value="CobE/GbiG C-terminal domain-like"/>
    <property type="match status" value="1"/>
</dbReference>
<dbReference type="GO" id="GO:0016787">
    <property type="term" value="F:hydrolase activity"/>
    <property type="evidence" value="ECO:0007669"/>
    <property type="project" value="UniProtKB-KW"/>
</dbReference>
<dbReference type="Proteomes" id="UP000636888">
    <property type="component" value="Unassembled WGS sequence"/>
</dbReference>
<feature type="domain" description="Cobalamin synthesis G N-terminal" evidence="2">
    <location>
        <begin position="49"/>
        <end position="129"/>
    </location>
</feature>
<dbReference type="InterPro" id="IPR036518">
    <property type="entry name" value="CobE/GbiG_C_sf"/>
</dbReference>
<dbReference type="InterPro" id="IPR021745">
    <property type="entry name" value="CbiG_mid"/>
</dbReference>
<dbReference type="RefSeq" id="WP_199384315.1">
    <property type="nucleotide sequence ID" value="NZ_JAEMHM010000009.1"/>
</dbReference>